<accession>A0A8S2UTT2</accession>
<dbReference type="PANTHER" id="PTHR45835:SF99">
    <property type="entry name" value="CHROMO DOMAIN-CONTAINING PROTEIN-RELATED"/>
    <property type="match status" value="1"/>
</dbReference>
<protein>
    <recommendedName>
        <fullName evidence="6">Integrase catalytic domain-containing protein</fullName>
    </recommendedName>
</protein>
<organism evidence="4 5">
    <name type="scientific">Didymodactylos carnosus</name>
    <dbReference type="NCBI Taxonomy" id="1234261"/>
    <lineage>
        <taxon>Eukaryota</taxon>
        <taxon>Metazoa</taxon>
        <taxon>Spiralia</taxon>
        <taxon>Gnathifera</taxon>
        <taxon>Rotifera</taxon>
        <taxon>Eurotatoria</taxon>
        <taxon>Bdelloidea</taxon>
        <taxon>Philodinida</taxon>
        <taxon>Philodinidae</taxon>
        <taxon>Didymodactylos</taxon>
    </lineage>
</organism>
<sequence length="131" mass="15312">MNQQPFGPLQSLAVLKGRWEQVTMHFIVGIPTIAAGYRAIIISIDRLTKRANFESVEFQDTAVDTATIYFETIFRHHCLPGEPTFERPTFERPRHLTTPTFERPTFEHPTFGRPTFERPTLERPTFERLQH</sequence>
<feature type="region of interest" description="Disordered" evidence="1">
    <location>
        <begin position="96"/>
        <end position="131"/>
    </location>
</feature>
<comment type="caution">
    <text evidence="4">The sequence shown here is derived from an EMBL/GenBank/DDBJ whole genome shotgun (WGS) entry which is preliminary data.</text>
</comment>
<keyword evidence="2" id="KW-0472">Membrane</keyword>
<evidence type="ECO:0000313" key="5">
    <source>
        <dbReference type="Proteomes" id="UP000682733"/>
    </source>
</evidence>
<dbReference type="EMBL" id="CAJOBA010066008">
    <property type="protein sequence ID" value="CAF4362117.1"/>
    <property type="molecule type" value="Genomic_DNA"/>
</dbReference>
<evidence type="ECO:0000256" key="1">
    <source>
        <dbReference type="SAM" id="MobiDB-lite"/>
    </source>
</evidence>
<feature type="transmembrane region" description="Helical" evidence="2">
    <location>
        <begin position="22"/>
        <end position="40"/>
    </location>
</feature>
<proteinExistence type="predicted"/>
<keyword evidence="2" id="KW-1133">Transmembrane helix</keyword>
<evidence type="ECO:0000313" key="4">
    <source>
        <dbReference type="EMBL" id="CAF4362117.1"/>
    </source>
</evidence>
<name>A0A8S2UTT2_9BILA</name>
<dbReference type="Proteomes" id="UP000682733">
    <property type="component" value="Unassembled WGS sequence"/>
</dbReference>
<evidence type="ECO:0000256" key="2">
    <source>
        <dbReference type="SAM" id="Phobius"/>
    </source>
</evidence>
<dbReference type="Proteomes" id="UP000677228">
    <property type="component" value="Unassembled WGS sequence"/>
</dbReference>
<evidence type="ECO:0000313" key="3">
    <source>
        <dbReference type="EMBL" id="CAF1568499.1"/>
    </source>
</evidence>
<gene>
    <name evidence="3" type="ORF">OVA965_LOCUS40214</name>
    <name evidence="4" type="ORF">TMI583_LOCUS41619</name>
</gene>
<keyword evidence="2" id="KW-0812">Transmembrane</keyword>
<dbReference type="AlphaFoldDB" id="A0A8S2UTT2"/>
<feature type="compositionally biased region" description="Basic and acidic residues" evidence="1">
    <location>
        <begin position="115"/>
        <end position="131"/>
    </location>
</feature>
<dbReference type="PANTHER" id="PTHR45835">
    <property type="entry name" value="YALI0A06105P"/>
    <property type="match status" value="1"/>
</dbReference>
<dbReference type="EMBL" id="CAJNOK010043263">
    <property type="protein sequence ID" value="CAF1568499.1"/>
    <property type="molecule type" value="Genomic_DNA"/>
</dbReference>
<reference evidence="4" key="1">
    <citation type="submission" date="2021-02" db="EMBL/GenBank/DDBJ databases">
        <authorList>
            <person name="Nowell W R."/>
        </authorList>
    </citation>
    <scope>NUCLEOTIDE SEQUENCE</scope>
</reference>
<evidence type="ECO:0008006" key="6">
    <source>
        <dbReference type="Google" id="ProtNLM"/>
    </source>
</evidence>